<sequence length="267" mass="28314">MTTPSTDDLEQIEIDAWRDYCAAAPPDFAAAVGLETAELDGPLLAMCKRIDHYQFNRLMGGGLAGDEGGSLAIAVERFRGAGLKNGYLQIAPGGRARALEAKARALGLKPLERVWVKFSRGAAPAPQPSTSLEIAAVKPAEAMDFARAVTAGFGMPQTLAPWLAAIVGRTGWHAYVARDAGKAVGGAAMYVHQGRAWLGIGAVQETARRRGGQGALLARRIADGLAQGARWFATETGKSLASEPHPSFSNIQRADFAIAYERANWTL</sequence>
<dbReference type="PROSITE" id="PS51186">
    <property type="entry name" value="GNAT"/>
    <property type="match status" value="1"/>
</dbReference>
<dbReference type="Proteomes" id="UP000321058">
    <property type="component" value="Unassembled WGS sequence"/>
</dbReference>
<dbReference type="InterPro" id="IPR016181">
    <property type="entry name" value="Acyl_CoA_acyltransferase"/>
</dbReference>
<dbReference type="InterPro" id="IPR000182">
    <property type="entry name" value="GNAT_dom"/>
</dbReference>
<comment type="caution">
    <text evidence="2">The sequence shown here is derived from an EMBL/GenBank/DDBJ whole genome shotgun (WGS) entry which is preliminary data.</text>
</comment>
<dbReference type="GO" id="GO:0016747">
    <property type="term" value="F:acyltransferase activity, transferring groups other than amino-acyl groups"/>
    <property type="evidence" value="ECO:0007669"/>
    <property type="project" value="InterPro"/>
</dbReference>
<organism evidence="2 3">
    <name type="scientific">Reyranella soli</name>
    <dbReference type="NCBI Taxonomy" id="1230389"/>
    <lineage>
        <taxon>Bacteria</taxon>
        <taxon>Pseudomonadati</taxon>
        <taxon>Pseudomonadota</taxon>
        <taxon>Alphaproteobacteria</taxon>
        <taxon>Hyphomicrobiales</taxon>
        <taxon>Reyranellaceae</taxon>
        <taxon>Reyranella</taxon>
    </lineage>
</organism>
<name>A0A512NR85_9HYPH</name>
<evidence type="ECO:0000313" key="2">
    <source>
        <dbReference type="EMBL" id="GEP61461.1"/>
    </source>
</evidence>
<accession>A0A512NR85</accession>
<evidence type="ECO:0000259" key="1">
    <source>
        <dbReference type="PROSITE" id="PS51186"/>
    </source>
</evidence>
<reference evidence="2 3" key="1">
    <citation type="submission" date="2019-07" db="EMBL/GenBank/DDBJ databases">
        <title>Whole genome shotgun sequence of Reyranella soli NBRC 108950.</title>
        <authorList>
            <person name="Hosoyama A."/>
            <person name="Uohara A."/>
            <person name="Ohji S."/>
            <person name="Ichikawa N."/>
        </authorList>
    </citation>
    <scope>NUCLEOTIDE SEQUENCE [LARGE SCALE GENOMIC DNA]</scope>
    <source>
        <strain evidence="2 3">NBRC 108950</strain>
    </source>
</reference>
<feature type="domain" description="N-acetyltransferase" evidence="1">
    <location>
        <begin position="132"/>
        <end position="267"/>
    </location>
</feature>
<protein>
    <recommendedName>
        <fullName evidence="1">N-acetyltransferase domain-containing protein</fullName>
    </recommendedName>
</protein>
<keyword evidence="3" id="KW-1185">Reference proteome</keyword>
<dbReference type="SUPFAM" id="SSF55729">
    <property type="entry name" value="Acyl-CoA N-acyltransferases (Nat)"/>
    <property type="match status" value="1"/>
</dbReference>
<dbReference type="EMBL" id="BKAJ01000225">
    <property type="protein sequence ID" value="GEP61461.1"/>
    <property type="molecule type" value="Genomic_DNA"/>
</dbReference>
<proteinExistence type="predicted"/>
<dbReference type="Gene3D" id="3.40.630.30">
    <property type="match status" value="1"/>
</dbReference>
<dbReference type="AlphaFoldDB" id="A0A512NR85"/>
<gene>
    <name evidence="2" type="ORF">RSO01_86270</name>
</gene>
<evidence type="ECO:0000313" key="3">
    <source>
        <dbReference type="Proteomes" id="UP000321058"/>
    </source>
</evidence>